<evidence type="ECO:0000256" key="8">
    <source>
        <dbReference type="SAM" id="Phobius"/>
    </source>
</evidence>
<evidence type="ECO:0000256" key="4">
    <source>
        <dbReference type="ARBA" id="ARBA00022475"/>
    </source>
</evidence>
<evidence type="ECO:0000256" key="3">
    <source>
        <dbReference type="ARBA" id="ARBA00022449"/>
    </source>
</evidence>
<dbReference type="RefSeq" id="WP_285933723.1">
    <property type="nucleotide sequence ID" value="NZ_JASTZU010000058.1"/>
</dbReference>
<dbReference type="EMBL" id="JASTZU010000058">
    <property type="protein sequence ID" value="MDL4842453.1"/>
    <property type="molecule type" value="Genomic_DNA"/>
</dbReference>
<organism evidence="9 10">
    <name type="scientific">Aquibacillus rhizosphaerae</name>
    <dbReference type="NCBI Taxonomy" id="3051431"/>
    <lineage>
        <taxon>Bacteria</taxon>
        <taxon>Bacillati</taxon>
        <taxon>Bacillota</taxon>
        <taxon>Bacilli</taxon>
        <taxon>Bacillales</taxon>
        <taxon>Bacillaceae</taxon>
        <taxon>Aquibacillus</taxon>
    </lineage>
</organism>
<accession>A0ABT7L9C5</accession>
<evidence type="ECO:0000256" key="7">
    <source>
        <dbReference type="ARBA" id="ARBA00023136"/>
    </source>
</evidence>
<name>A0ABT7L9C5_9BACI</name>
<gene>
    <name evidence="9" type="ORF">QQS35_18620</name>
</gene>
<evidence type="ECO:0000256" key="2">
    <source>
        <dbReference type="ARBA" id="ARBA00006228"/>
    </source>
</evidence>
<evidence type="ECO:0000256" key="6">
    <source>
        <dbReference type="ARBA" id="ARBA00022989"/>
    </source>
</evidence>
<feature type="transmembrane region" description="Helical" evidence="8">
    <location>
        <begin position="29"/>
        <end position="50"/>
    </location>
</feature>
<proteinExistence type="inferred from homology"/>
<dbReference type="InterPro" id="IPR002758">
    <property type="entry name" value="Cation_antiport_E"/>
</dbReference>
<evidence type="ECO:0000256" key="5">
    <source>
        <dbReference type="ARBA" id="ARBA00022692"/>
    </source>
</evidence>
<dbReference type="PANTHER" id="PTHR34584">
    <property type="entry name" value="NA(+)/H(+) ANTIPORTER SUBUNIT E1"/>
    <property type="match status" value="1"/>
</dbReference>
<keyword evidence="3" id="KW-0813">Transport</keyword>
<comment type="subcellular location">
    <subcellularLocation>
        <location evidence="1">Cell membrane</location>
        <topology evidence="1">Multi-pass membrane protein</topology>
    </subcellularLocation>
</comment>
<dbReference type="Proteomes" id="UP001235343">
    <property type="component" value="Unassembled WGS sequence"/>
</dbReference>
<keyword evidence="7 8" id="KW-0472">Membrane</keyword>
<keyword evidence="6 8" id="KW-1133">Transmembrane helix</keyword>
<evidence type="ECO:0000256" key="1">
    <source>
        <dbReference type="ARBA" id="ARBA00004651"/>
    </source>
</evidence>
<evidence type="ECO:0000313" key="10">
    <source>
        <dbReference type="Proteomes" id="UP001235343"/>
    </source>
</evidence>
<keyword evidence="5 8" id="KW-0812">Transmembrane</keyword>
<keyword evidence="3" id="KW-0050">Antiport</keyword>
<evidence type="ECO:0000313" key="9">
    <source>
        <dbReference type="EMBL" id="MDL4842453.1"/>
    </source>
</evidence>
<dbReference type="Pfam" id="PF01899">
    <property type="entry name" value="MNHE"/>
    <property type="match status" value="1"/>
</dbReference>
<sequence length="168" mass="19524">MKKKLLTFVLTFVLWFVLAGRFNIQVFLLGTIICSIISLMMAENLFRLIQMKDGTKDFPKKLYYIFMVIIAFIYDVFLSAFKVSRHAFEMKPSFSPRLVSVQTSLENSNSMATLVHFFTLPQGALAMDFDDIYKEYVIHWIDVDSDDEVEGKKTLILKHENLIAKIFD</sequence>
<keyword evidence="4" id="KW-1003">Cell membrane</keyword>
<dbReference type="PANTHER" id="PTHR34584:SF1">
    <property type="entry name" value="NA(+)_H(+) ANTIPORTER SUBUNIT E1"/>
    <property type="match status" value="1"/>
</dbReference>
<comment type="caution">
    <text evidence="9">The sequence shown here is derived from an EMBL/GenBank/DDBJ whole genome shotgun (WGS) entry which is preliminary data.</text>
</comment>
<feature type="transmembrane region" description="Helical" evidence="8">
    <location>
        <begin position="62"/>
        <end position="81"/>
    </location>
</feature>
<keyword evidence="10" id="KW-1185">Reference proteome</keyword>
<comment type="similarity">
    <text evidence="2">Belongs to the CPA3 antiporters (TC 2.A.63) subunit E family.</text>
</comment>
<reference evidence="9 10" key="1">
    <citation type="submission" date="2023-06" db="EMBL/GenBank/DDBJ databases">
        <title>Aquibacillus rhizosphaerae LR5S19.</title>
        <authorList>
            <person name="Sun J.-Q."/>
        </authorList>
    </citation>
    <scope>NUCLEOTIDE SEQUENCE [LARGE SCALE GENOMIC DNA]</scope>
    <source>
        <strain evidence="9 10">LR5S19</strain>
    </source>
</reference>
<protein>
    <submittedName>
        <fullName evidence="9">Na+/H+ antiporter subunit E</fullName>
    </submittedName>
</protein>